<proteinExistence type="predicted"/>
<organism evidence="1 2">
    <name type="scientific">Mya arenaria</name>
    <name type="common">Soft-shell clam</name>
    <dbReference type="NCBI Taxonomy" id="6604"/>
    <lineage>
        <taxon>Eukaryota</taxon>
        <taxon>Metazoa</taxon>
        <taxon>Spiralia</taxon>
        <taxon>Lophotrochozoa</taxon>
        <taxon>Mollusca</taxon>
        <taxon>Bivalvia</taxon>
        <taxon>Autobranchia</taxon>
        <taxon>Heteroconchia</taxon>
        <taxon>Euheterodonta</taxon>
        <taxon>Imparidentia</taxon>
        <taxon>Neoheterodontei</taxon>
        <taxon>Myida</taxon>
        <taxon>Myoidea</taxon>
        <taxon>Myidae</taxon>
        <taxon>Mya</taxon>
    </lineage>
</organism>
<dbReference type="Proteomes" id="UP001164746">
    <property type="component" value="Chromosome 3"/>
</dbReference>
<reference evidence="1" key="1">
    <citation type="submission" date="2022-11" db="EMBL/GenBank/DDBJ databases">
        <title>Centuries of genome instability and evolution in soft-shell clam transmissible cancer (bioRxiv).</title>
        <authorList>
            <person name="Hart S.F.M."/>
            <person name="Yonemitsu M.A."/>
            <person name="Giersch R.M."/>
            <person name="Beal B.F."/>
            <person name="Arriagada G."/>
            <person name="Davis B.W."/>
            <person name="Ostrander E.A."/>
            <person name="Goff S.P."/>
            <person name="Metzger M.J."/>
        </authorList>
    </citation>
    <scope>NUCLEOTIDE SEQUENCE</scope>
    <source>
        <strain evidence="1">MELC-2E11</strain>
        <tissue evidence="1">Siphon/mantle</tissue>
    </source>
</reference>
<sequence length="105" mass="12309">SIRLVNIPERVQHNGGRTFEDTESELCTFLSDKMHLNDVKFERVHRMGPIRQGGQARVGTRYGINEQFQDEVEEKRKQLYPVLRQIRRDNQKVVLVKDKLFVDGA</sequence>
<accession>A0ABY7DVP9</accession>
<evidence type="ECO:0000313" key="1">
    <source>
        <dbReference type="EMBL" id="WAR00758.1"/>
    </source>
</evidence>
<dbReference type="EMBL" id="CP111014">
    <property type="protein sequence ID" value="WAR00758.1"/>
    <property type="molecule type" value="Genomic_DNA"/>
</dbReference>
<gene>
    <name evidence="1" type="ORF">MAR_025130</name>
</gene>
<evidence type="ECO:0000313" key="2">
    <source>
        <dbReference type="Proteomes" id="UP001164746"/>
    </source>
</evidence>
<name>A0ABY7DVP9_MYAAR</name>
<feature type="non-terminal residue" evidence="1">
    <location>
        <position position="105"/>
    </location>
</feature>
<keyword evidence="2" id="KW-1185">Reference proteome</keyword>
<feature type="non-terminal residue" evidence="1">
    <location>
        <position position="1"/>
    </location>
</feature>
<protein>
    <submittedName>
        <fullName evidence="1">Uncharacterized protein</fullName>
    </submittedName>
</protein>